<evidence type="ECO:0000313" key="7">
    <source>
        <dbReference type="Proteomes" id="UP000240912"/>
    </source>
</evidence>
<keyword evidence="7" id="KW-1185">Reference proteome</keyword>
<gene>
    <name evidence="6" type="ORF">C7T94_18285</name>
</gene>
<feature type="transmembrane region" description="Helical" evidence="5">
    <location>
        <begin position="164"/>
        <end position="182"/>
    </location>
</feature>
<comment type="subcellular location">
    <subcellularLocation>
        <location evidence="1">Membrane</location>
        <topology evidence="1">Multi-pass membrane protein</topology>
    </subcellularLocation>
</comment>
<sequence>MKIILLLGSGLAGSAFALINARILAKAIIPKLFCSMCAFVVLLLFFLFFLRQEKITALSGLVILKDSCLVMIHLYSGYFVATSLKAILALDGSVAPPVHAAASSGLAVLAAGNFLLFSAGKALHPADMELFFTSSGLPFWFHYVVMALEICGAVGLLADKWLHTGPPAAVGLLLIMIGAIAVHSRNGDPLSDSYDAIVQLIYLLILLLAFLARKKTGRPA</sequence>
<comment type="caution">
    <text evidence="6">The sequence shown here is derived from an EMBL/GenBank/DDBJ whole genome shotgun (WGS) entry which is preliminary data.</text>
</comment>
<dbReference type="AlphaFoldDB" id="A0A2T3HHA3"/>
<feature type="transmembrane region" description="Helical" evidence="5">
    <location>
        <begin position="194"/>
        <end position="212"/>
    </location>
</feature>
<feature type="transmembrane region" description="Helical" evidence="5">
    <location>
        <begin position="140"/>
        <end position="158"/>
    </location>
</feature>
<dbReference type="InterPro" id="IPR032808">
    <property type="entry name" value="DoxX"/>
</dbReference>
<protein>
    <recommendedName>
        <fullName evidence="8">DoxX family protein</fullName>
    </recommendedName>
</protein>
<evidence type="ECO:0000256" key="1">
    <source>
        <dbReference type="ARBA" id="ARBA00004141"/>
    </source>
</evidence>
<keyword evidence="4 5" id="KW-0472">Membrane</keyword>
<evidence type="ECO:0008006" key="8">
    <source>
        <dbReference type="Google" id="ProtNLM"/>
    </source>
</evidence>
<dbReference type="GO" id="GO:0016020">
    <property type="term" value="C:membrane"/>
    <property type="evidence" value="ECO:0007669"/>
    <property type="project" value="UniProtKB-SubCell"/>
</dbReference>
<dbReference type="EMBL" id="PYLS01000008">
    <property type="protein sequence ID" value="PST81817.1"/>
    <property type="molecule type" value="Genomic_DNA"/>
</dbReference>
<name>A0A2T3HHA3_9SPHI</name>
<reference evidence="6 7" key="1">
    <citation type="submission" date="2018-03" db="EMBL/GenBank/DDBJ databases">
        <authorList>
            <person name="Keele B.F."/>
        </authorList>
    </citation>
    <scope>NUCLEOTIDE SEQUENCE [LARGE SCALE GENOMIC DNA]</scope>
    <source>
        <strain evidence="6 7">YL28-9</strain>
    </source>
</reference>
<evidence type="ECO:0000256" key="2">
    <source>
        <dbReference type="ARBA" id="ARBA00022692"/>
    </source>
</evidence>
<proteinExistence type="predicted"/>
<evidence type="ECO:0000256" key="3">
    <source>
        <dbReference type="ARBA" id="ARBA00022989"/>
    </source>
</evidence>
<dbReference type="Pfam" id="PF13564">
    <property type="entry name" value="DoxX_2"/>
    <property type="match status" value="1"/>
</dbReference>
<keyword evidence="3 5" id="KW-1133">Transmembrane helix</keyword>
<evidence type="ECO:0000256" key="5">
    <source>
        <dbReference type="SAM" id="Phobius"/>
    </source>
</evidence>
<organism evidence="6 7">
    <name type="scientific">Pedobacter yulinensis</name>
    <dbReference type="NCBI Taxonomy" id="2126353"/>
    <lineage>
        <taxon>Bacteria</taxon>
        <taxon>Pseudomonadati</taxon>
        <taxon>Bacteroidota</taxon>
        <taxon>Sphingobacteriia</taxon>
        <taxon>Sphingobacteriales</taxon>
        <taxon>Sphingobacteriaceae</taxon>
        <taxon>Pedobacter</taxon>
    </lineage>
</organism>
<feature type="transmembrane region" description="Helical" evidence="5">
    <location>
        <begin position="101"/>
        <end position="119"/>
    </location>
</feature>
<accession>A0A2T3HHA3</accession>
<feature type="transmembrane region" description="Helical" evidence="5">
    <location>
        <begin position="27"/>
        <end position="50"/>
    </location>
</feature>
<keyword evidence="2 5" id="KW-0812">Transmembrane</keyword>
<evidence type="ECO:0000256" key="4">
    <source>
        <dbReference type="ARBA" id="ARBA00023136"/>
    </source>
</evidence>
<dbReference type="Proteomes" id="UP000240912">
    <property type="component" value="Unassembled WGS sequence"/>
</dbReference>
<dbReference type="RefSeq" id="WP_107217383.1">
    <property type="nucleotide sequence ID" value="NZ_KZ686272.1"/>
</dbReference>
<evidence type="ECO:0000313" key="6">
    <source>
        <dbReference type="EMBL" id="PST81817.1"/>
    </source>
</evidence>
<dbReference type="OrthoDB" id="1493324at2"/>
<feature type="transmembrane region" description="Helical" evidence="5">
    <location>
        <begin position="62"/>
        <end position="81"/>
    </location>
</feature>